<comment type="subcellular location">
    <subcellularLocation>
        <location evidence="1 7">Cell membrane</location>
        <topology evidence="1 7">Multi-pass membrane protein</topology>
    </subcellularLocation>
</comment>
<keyword evidence="4 7" id="KW-0812">Transmembrane</keyword>
<evidence type="ECO:0000256" key="2">
    <source>
        <dbReference type="ARBA" id="ARBA00022448"/>
    </source>
</evidence>
<evidence type="ECO:0000256" key="7">
    <source>
        <dbReference type="RuleBase" id="RU363032"/>
    </source>
</evidence>
<keyword evidence="3" id="KW-1003">Cell membrane</keyword>
<evidence type="ECO:0000313" key="9">
    <source>
        <dbReference type="EMBL" id="CEP78007.1"/>
    </source>
</evidence>
<dbReference type="InterPro" id="IPR035906">
    <property type="entry name" value="MetI-like_sf"/>
</dbReference>
<evidence type="ECO:0000256" key="3">
    <source>
        <dbReference type="ARBA" id="ARBA00022475"/>
    </source>
</evidence>
<gene>
    <name evidence="9" type="ORF">DTL3_0697</name>
</gene>
<dbReference type="SUPFAM" id="SSF161098">
    <property type="entry name" value="MetI-like"/>
    <property type="match status" value="1"/>
</dbReference>
<feature type="transmembrane region" description="Helical" evidence="7">
    <location>
        <begin position="244"/>
        <end position="265"/>
    </location>
</feature>
<feature type="transmembrane region" description="Helical" evidence="7">
    <location>
        <begin position="108"/>
        <end position="126"/>
    </location>
</feature>
<dbReference type="EMBL" id="LN824141">
    <property type="protein sequence ID" value="CEP78007.1"/>
    <property type="molecule type" value="Genomic_DNA"/>
</dbReference>
<dbReference type="PROSITE" id="PS50928">
    <property type="entry name" value="ABC_TM1"/>
    <property type="match status" value="1"/>
</dbReference>
<sequence>MYKRNSKIINNVLIYVILILGAIIMTFPFYYMFITSLKESAYIFSLPPQLIPKPMTFQNYVTVWKEADFARYFVNSVTITLPAILLNVLLSTLTAYGFARYNFPFKETFFSLLIATLAVPGLLLIIPQFDIISKIKWLMDNKVTLIFTGGIGGIAFNAFFLRGFFEAMPVEYEESAEIDGANAWQRFIHIVFPQALPAVGALTIMSFMGIWDDYFWPSLILSSKNNWTLPIGIMGLKGQFSVQWNILFAGTMISLLPVLVIYVIFQKYFIQSVSEGGLKL</sequence>
<name>A0A0C7NQ16_DEFTU</name>
<evidence type="ECO:0000256" key="5">
    <source>
        <dbReference type="ARBA" id="ARBA00022989"/>
    </source>
</evidence>
<feature type="domain" description="ABC transmembrane type-1" evidence="8">
    <location>
        <begin position="73"/>
        <end position="265"/>
    </location>
</feature>
<keyword evidence="10" id="KW-1185">Reference proteome</keyword>
<evidence type="ECO:0000256" key="6">
    <source>
        <dbReference type="ARBA" id="ARBA00023136"/>
    </source>
</evidence>
<dbReference type="PANTHER" id="PTHR43744">
    <property type="entry name" value="ABC TRANSPORTER PERMEASE PROTEIN MG189-RELATED-RELATED"/>
    <property type="match status" value="1"/>
</dbReference>
<feature type="transmembrane region" description="Helical" evidence="7">
    <location>
        <begin position="146"/>
        <end position="165"/>
    </location>
</feature>
<dbReference type="Pfam" id="PF00528">
    <property type="entry name" value="BPD_transp_1"/>
    <property type="match status" value="1"/>
</dbReference>
<dbReference type="HOGENOM" id="CLU_016047_1_1_0"/>
<dbReference type="Proteomes" id="UP000032809">
    <property type="component" value="Chromosome I"/>
</dbReference>
<protein>
    <submittedName>
        <fullName evidence="9">ABC-type sugar transport system, permease component</fullName>
    </submittedName>
</protein>
<dbReference type="OrthoDB" id="9810086at2"/>
<keyword evidence="2 7" id="KW-0813">Transport</keyword>
<accession>A0A0C7NQ16</accession>
<dbReference type="STRING" id="1006576.DTL3_0697"/>
<dbReference type="PATRIC" id="fig|1006576.9.peg.678"/>
<dbReference type="InterPro" id="IPR000515">
    <property type="entry name" value="MetI-like"/>
</dbReference>
<evidence type="ECO:0000256" key="4">
    <source>
        <dbReference type="ARBA" id="ARBA00022692"/>
    </source>
</evidence>
<dbReference type="GO" id="GO:0055085">
    <property type="term" value="P:transmembrane transport"/>
    <property type="evidence" value="ECO:0007669"/>
    <property type="project" value="InterPro"/>
</dbReference>
<keyword evidence="9" id="KW-0762">Sugar transport</keyword>
<comment type="similarity">
    <text evidence="7">Belongs to the binding-protein-dependent transport system permease family.</text>
</comment>
<dbReference type="RefSeq" id="WP_045087540.1">
    <property type="nucleotide sequence ID" value="NZ_LN824141.1"/>
</dbReference>
<feature type="transmembrane region" description="Helical" evidence="7">
    <location>
        <begin position="12"/>
        <end position="33"/>
    </location>
</feature>
<evidence type="ECO:0000259" key="8">
    <source>
        <dbReference type="PROSITE" id="PS50928"/>
    </source>
</evidence>
<evidence type="ECO:0000313" key="10">
    <source>
        <dbReference type="Proteomes" id="UP000032809"/>
    </source>
</evidence>
<dbReference type="KEGG" id="dtn:DTL3_0697"/>
<organism evidence="9 10">
    <name type="scientific">Defluviitoga tunisiensis</name>
    <dbReference type="NCBI Taxonomy" id="1006576"/>
    <lineage>
        <taxon>Bacteria</taxon>
        <taxon>Thermotogati</taxon>
        <taxon>Thermotogota</taxon>
        <taxon>Thermotogae</taxon>
        <taxon>Petrotogales</taxon>
        <taxon>Petrotogaceae</taxon>
        <taxon>Defluviitoga</taxon>
    </lineage>
</organism>
<reference evidence="10" key="1">
    <citation type="submission" date="2014-11" db="EMBL/GenBank/DDBJ databases">
        <authorList>
            <person name="Wibberg D."/>
        </authorList>
    </citation>
    <scope>NUCLEOTIDE SEQUENCE [LARGE SCALE GENOMIC DNA]</scope>
    <source>
        <strain evidence="10">L3</strain>
    </source>
</reference>
<dbReference type="PANTHER" id="PTHR43744:SF12">
    <property type="entry name" value="ABC TRANSPORTER PERMEASE PROTEIN MG189-RELATED"/>
    <property type="match status" value="1"/>
</dbReference>
<dbReference type="CDD" id="cd06261">
    <property type="entry name" value="TM_PBP2"/>
    <property type="match status" value="1"/>
</dbReference>
<dbReference type="AlphaFoldDB" id="A0A0C7NQ16"/>
<evidence type="ECO:0000256" key="1">
    <source>
        <dbReference type="ARBA" id="ARBA00004651"/>
    </source>
</evidence>
<proteinExistence type="inferred from homology"/>
<dbReference type="Gene3D" id="1.10.3720.10">
    <property type="entry name" value="MetI-like"/>
    <property type="match status" value="1"/>
</dbReference>
<feature type="transmembrane region" description="Helical" evidence="7">
    <location>
        <begin position="186"/>
        <end position="211"/>
    </location>
</feature>
<keyword evidence="5 7" id="KW-1133">Transmembrane helix</keyword>
<dbReference type="GO" id="GO:0005886">
    <property type="term" value="C:plasma membrane"/>
    <property type="evidence" value="ECO:0007669"/>
    <property type="project" value="UniProtKB-SubCell"/>
</dbReference>
<feature type="transmembrane region" description="Helical" evidence="7">
    <location>
        <begin position="72"/>
        <end position="96"/>
    </location>
</feature>
<keyword evidence="6 7" id="KW-0472">Membrane</keyword>